<evidence type="ECO:0000313" key="2">
    <source>
        <dbReference type="EMBL" id="ALA59357.1"/>
    </source>
</evidence>
<dbReference type="OrthoDB" id="2375382at2"/>
<gene>
    <name evidence="2" type="ORF">NITMOv2_2952</name>
</gene>
<dbReference type="NCBIfam" id="NF033545">
    <property type="entry name" value="transpos_IS630"/>
    <property type="match status" value="1"/>
</dbReference>
<proteinExistence type="predicted"/>
<dbReference type="SUPFAM" id="SSF53098">
    <property type="entry name" value="Ribonuclease H-like"/>
    <property type="match status" value="1"/>
</dbReference>
<dbReference type="InterPro" id="IPR009057">
    <property type="entry name" value="Homeodomain-like_sf"/>
</dbReference>
<dbReference type="RefSeq" id="WP_053380380.1">
    <property type="nucleotide sequence ID" value="NZ_CP011801.1"/>
</dbReference>
<dbReference type="Pfam" id="PF13565">
    <property type="entry name" value="HTH_32"/>
    <property type="match status" value="1"/>
</dbReference>
<evidence type="ECO:0000259" key="1">
    <source>
        <dbReference type="Pfam" id="PF13358"/>
    </source>
</evidence>
<feature type="domain" description="Tc1-like transposase DDE" evidence="1">
    <location>
        <begin position="173"/>
        <end position="316"/>
    </location>
</feature>
<accession>A0A0K2GFH8</accession>
<dbReference type="SUPFAM" id="SSF46689">
    <property type="entry name" value="Homeodomain-like"/>
    <property type="match status" value="1"/>
</dbReference>
<dbReference type="PANTHER" id="PTHR30347">
    <property type="entry name" value="POTASSIUM CHANNEL RELATED"/>
    <property type="match status" value="1"/>
</dbReference>
<dbReference type="Proteomes" id="UP000069205">
    <property type="component" value="Chromosome"/>
</dbReference>
<sequence>MANHSRPIVLGEANRIELERLQRSPSVPAGVSRRAHVVLLLADKVFGAEVARMTGYTVVQVSRLRRRFVEEGIAGLGDKPRSGRPPSITARKRAQVVAKTLKPPGDGLTHWSSRELATEVGVSHSTVHRIWKAHDLQPHRVETFKFSTDPDAEEKIHDVVGLYLNPPANAVVLSVDEKTQIQALNRTQPILPLRPGLPARQTHDYQRNGLTSLYAALEVASGAIVGECSKRHTGADFLRFLNVLSRHYRKRSLHVILDNSSTHKTPEIQAWLEAHPRVHFHFTPTGASWLNMVEAWFSILTRKSVRRGSFDTVRALVKHIQRYIDRWNENPTPFVWTREPADIIKKAIRRTR</sequence>
<dbReference type="PANTHER" id="PTHR30347:SF1">
    <property type="entry name" value="MECHANOSENSITIVE CHANNEL MSCK"/>
    <property type="match status" value="1"/>
</dbReference>
<protein>
    <submittedName>
        <fullName evidence="2">Transposase</fullName>
    </submittedName>
</protein>
<dbReference type="AlphaFoldDB" id="A0A0K2GFH8"/>
<evidence type="ECO:0000313" key="3">
    <source>
        <dbReference type="Proteomes" id="UP000069205"/>
    </source>
</evidence>
<name>A0A0K2GFH8_NITMO</name>
<dbReference type="PATRIC" id="fig|42253.5.peg.2918"/>
<dbReference type="InterPro" id="IPR038717">
    <property type="entry name" value="Tc1-like_DDE_dom"/>
</dbReference>
<dbReference type="EMBL" id="CP011801">
    <property type="protein sequence ID" value="ALA59357.1"/>
    <property type="molecule type" value="Genomic_DNA"/>
</dbReference>
<dbReference type="Gene3D" id="3.30.420.10">
    <property type="entry name" value="Ribonuclease H-like superfamily/Ribonuclease H"/>
    <property type="match status" value="1"/>
</dbReference>
<dbReference type="Pfam" id="PF13358">
    <property type="entry name" value="DDE_3"/>
    <property type="match status" value="1"/>
</dbReference>
<dbReference type="KEGG" id="nmv:NITMOv2_2952"/>
<dbReference type="GO" id="GO:0003676">
    <property type="term" value="F:nucleic acid binding"/>
    <property type="evidence" value="ECO:0007669"/>
    <property type="project" value="InterPro"/>
</dbReference>
<dbReference type="InterPro" id="IPR047655">
    <property type="entry name" value="Transpos_IS630-like"/>
</dbReference>
<dbReference type="InterPro" id="IPR012337">
    <property type="entry name" value="RNaseH-like_sf"/>
</dbReference>
<keyword evidence="3" id="KW-1185">Reference proteome</keyword>
<organism evidence="2 3">
    <name type="scientific">Nitrospira moscoviensis</name>
    <dbReference type="NCBI Taxonomy" id="42253"/>
    <lineage>
        <taxon>Bacteria</taxon>
        <taxon>Pseudomonadati</taxon>
        <taxon>Nitrospirota</taxon>
        <taxon>Nitrospiria</taxon>
        <taxon>Nitrospirales</taxon>
        <taxon>Nitrospiraceae</taxon>
        <taxon>Nitrospira</taxon>
    </lineage>
</organism>
<dbReference type="InterPro" id="IPR036397">
    <property type="entry name" value="RNaseH_sf"/>
</dbReference>
<reference evidence="2 3" key="1">
    <citation type="journal article" date="2015" name="Proc. Natl. Acad. Sci. U.S.A.">
        <title>Expanded metabolic versatility of ubiquitous nitrite-oxidizing bacteria from the genus Nitrospira.</title>
        <authorList>
            <person name="Koch H."/>
            <person name="Lucker S."/>
            <person name="Albertsen M."/>
            <person name="Kitzinger K."/>
            <person name="Herbold C."/>
            <person name="Spieck E."/>
            <person name="Nielsen P.H."/>
            <person name="Wagner M."/>
            <person name="Daims H."/>
        </authorList>
    </citation>
    <scope>NUCLEOTIDE SEQUENCE [LARGE SCALE GENOMIC DNA]</scope>
    <source>
        <strain evidence="2 3">NSP M-1</strain>
    </source>
</reference>
<dbReference type="InterPro" id="IPR052702">
    <property type="entry name" value="MscS-like_channel"/>
</dbReference>